<dbReference type="OrthoDB" id="4424536at2"/>
<reference evidence="1 2" key="1">
    <citation type="journal article" date="2014" name="BMC Vet. Res.">
        <title>First report of Corynebacterium pseudotuberculosis from caseous lymphadenitis lesions in Black Alentejano pig (Sus scrofa domesticus).</title>
        <authorList>
            <person name="Oliveira M."/>
            <person name="Barroco C."/>
            <person name="Mottola C."/>
            <person name="Santos R."/>
            <person name="Lemsaddek A."/>
            <person name="Tavares L."/>
            <person name="Semedo-Lemsaddek T."/>
        </authorList>
    </citation>
    <scope>NUCLEOTIDE SEQUENCE [LARGE SCALE GENOMIC DNA]</scope>
    <source>
        <strain evidence="1 2">PO100/5</strain>
    </source>
</reference>
<dbReference type="Proteomes" id="UP000195652">
    <property type="component" value="Chromosome"/>
</dbReference>
<dbReference type="KEGG" id="csil:CBE74_03785"/>
<dbReference type="GeneID" id="75007391"/>
<evidence type="ECO:0000313" key="1">
    <source>
        <dbReference type="EMBL" id="ARU45764.1"/>
    </source>
</evidence>
<proteinExistence type="predicted"/>
<reference evidence="1 2" key="4">
    <citation type="journal article" date="2020" name="PLoS ONE">
        <title>Taxonomic classification of strain PO100/5 shows a broader geographic distribution and genetic markers of the recently described Corynebacterium silvaticum.</title>
        <authorList>
            <person name="Viana M.V.C."/>
            <person name="Profeta R."/>
            <person name="da Silva A.L."/>
            <person name="Hurtado R."/>
            <person name="Cerqueira J.C."/>
            <person name="Ribeiro B.F.S."/>
            <person name="Almeida M.O."/>
            <person name="Morais-Rodrigues F."/>
            <person name="Soares S.C."/>
            <person name="Oliveira M."/>
            <person name="Tavares L."/>
            <person name="Figueiredo H."/>
            <person name="Wattam A.R."/>
            <person name="Barh D."/>
            <person name="Ghosh P."/>
            <person name="Silva A."/>
            <person name="Azevedo V."/>
        </authorList>
    </citation>
    <scope>NUCLEOTIDE SEQUENCE [LARGE SCALE GENOMIC DNA]</scope>
    <source>
        <strain evidence="1 2">PO100/5</strain>
    </source>
</reference>
<protein>
    <submittedName>
        <fullName evidence="1">DUF2771 domain-containing protein</fullName>
    </submittedName>
</protein>
<dbReference type="Pfam" id="PF10969">
    <property type="entry name" value="DUF2771"/>
    <property type="match status" value="1"/>
</dbReference>
<reference evidence="1 2" key="2">
    <citation type="journal article" date="2020" name="Antonie Van Leeuwenhoek">
        <title>Phylogenomic characterisation of a novel corynebacterial species pathogenic to animals.</title>
        <authorList>
            <person name="Moller J."/>
            <person name="Musella L."/>
            <person name="Melnikov V."/>
            <person name="Geissdorfer W."/>
            <person name="Burkovski A."/>
            <person name="Sangal V."/>
        </authorList>
    </citation>
    <scope>NUCLEOTIDE SEQUENCE [LARGE SCALE GENOMIC DNA]</scope>
    <source>
        <strain evidence="1 2">PO100/5</strain>
    </source>
</reference>
<organism evidence="1 2">
    <name type="scientific">Corynebacterium silvaticum</name>
    <dbReference type="NCBI Taxonomy" id="2320431"/>
    <lineage>
        <taxon>Bacteria</taxon>
        <taxon>Bacillati</taxon>
        <taxon>Actinomycetota</taxon>
        <taxon>Actinomycetes</taxon>
        <taxon>Mycobacteriales</taxon>
        <taxon>Corynebacteriaceae</taxon>
        <taxon>Corynebacterium</taxon>
    </lineage>
</organism>
<dbReference type="RefSeq" id="WP_087453602.1">
    <property type="nucleotide sequence ID" value="NZ_CP021417.2"/>
</dbReference>
<gene>
    <name evidence="1" type="ORF">CBE74_03785</name>
</gene>
<reference evidence="1 2" key="3">
    <citation type="journal article" date="2020" name="Int. J. Syst. Evol. Microbiol.">
        <title>Corynebacterium silvaticum sp. nov., a unique group of NTTB corynebacteria in wild boar and roe deer.</title>
        <authorList>
            <person name="Dangel A."/>
            <person name="Berger A."/>
            <person name="Rau J."/>
            <person name="Eisenberg T."/>
            <person name="Kampfer P."/>
            <person name="Margos G."/>
            <person name="Contzen M."/>
            <person name="Busse H.J."/>
            <person name="Konrad R."/>
            <person name="Peters M."/>
            <person name="Sting R."/>
            <person name="Sing A."/>
        </authorList>
    </citation>
    <scope>NUCLEOTIDE SEQUENCE [LARGE SCALE GENOMIC DNA]</scope>
    <source>
        <strain evidence="1 2">PO100/5</strain>
    </source>
</reference>
<evidence type="ECO:0000313" key="2">
    <source>
        <dbReference type="Proteomes" id="UP000195652"/>
    </source>
</evidence>
<name>A0A7Y4LH80_9CORY</name>
<accession>A0A7Y4LH80</accession>
<keyword evidence="2" id="KW-1185">Reference proteome</keyword>
<sequence length="175" mass="19312">MASRRTRRRNLIQITALIVAVALVVAGSIAFQTWWNNRPEKEPREVAIEVSSPSSSQEVFPFSICEPGVECLENTVPVITVNADQELTVKVPSQVSDHDWSLLKIYDDPTANDQSFYTAHEASEVAVPASASLKKDSQDRTKLVVVEVSSVLIGHDDKGEETPYTVTWSIRATVT</sequence>
<dbReference type="AlphaFoldDB" id="A0A7Y4LH80"/>
<dbReference type="InterPro" id="IPR024495">
    <property type="entry name" value="DUF2771"/>
</dbReference>
<dbReference type="EMBL" id="CP021417">
    <property type="protein sequence ID" value="ARU45764.1"/>
    <property type="molecule type" value="Genomic_DNA"/>
</dbReference>